<organism evidence="2 3">
    <name type="scientific">Blomia tropicalis</name>
    <name type="common">Mite</name>
    <dbReference type="NCBI Taxonomy" id="40697"/>
    <lineage>
        <taxon>Eukaryota</taxon>
        <taxon>Metazoa</taxon>
        <taxon>Ecdysozoa</taxon>
        <taxon>Arthropoda</taxon>
        <taxon>Chelicerata</taxon>
        <taxon>Arachnida</taxon>
        <taxon>Acari</taxon>
        <taxon>Acariformes</taxon>
        <taxon>Sarcoptiformes</taxon>
        <taxon>Astigmata</taxon>
        <taxon>Glycyphagoidea</taxon>
        <taxon>Echimyopodidae</taxon>
        <taxon>Blomia</taxon>
    </lineage>
</organism>
<evidence type="ECO:0000256" key="1">
    <source>
        <dbReference type="ARBA" id="ARBA00009952"/>
    </source>
</evidence>
<dbReference type="OrthoDB" id="9975421at2759"/>
<gene>
    <name evidence="2" type="ORF">RDWZM_001591</name>
</gene>
<comment type="caution">
    <text evidence="2">The sequence shown here is derived from an EMBL/GenBank/DDBJ whole genome shotgun (WGS) entry which is preliminary data.</text>
</comment>
<dbReference type="Pfam" id="PF05811">
    <property type="entry name" value="DUF842"/>
    <property type="match status" value="1"/>
</dbReference>
<keyword evidence="3" id="KW-1185">Reference proteome</keyword>
<dbReference type="OMA" id="NRCGMTC"/>
<dbReference type="InterPro" id="IPR008560">
    <property type="entry name" value="DUF842_euk"/>
</dbReference>
<evidence type="ECO:0008006" key="4">
    <source>
        <dbReference type="Google" id="ProtNLM"/>
    </source>
</evidence>
<evidence type="ECO:0000313" key="2">
    <source>
        <dbReference type="EMBL" id="KAJ6223046.1"/>
    </source>
</evidence>
<evidence type="ECO:0000313" key="3">
    <source>
        <dbReference type="Proteomes" id="UP001142055"/>
    </source>
</evidence>
<accession>A0A9Q0RRG0</accession>
<reference evidence="2" key="1">
    <citation type="submission" date="2022-12" db="EMBL/GenBank/DDBJ databases">
        <title>Genome assemblies of Blomia tropicalis.</title>
        <authorList>
            <person name="Cui Y."/>
        </authorList>
    </citation>
    <scope>NUCLEOTIDE SEQUENCE</scope>
    <source>
        <tissue evidence="2">Adult mites</tissue>
    </source>
</reference>
<protein>
    <recommendedName>
        <fullName evidence="4">Protein FAM136A</fullName>
    </recommendedName>
</protein>
<dbReference type="Proteomes" id="UP001142055">
    <property type="component" value="Chromosome 1"/>
</dbReference>
<dbReference type="PANTHER" id="PTHR21096">
    <property type="entry name" value="PROTEIN FAM136A"/>
    <property type="match status" value="1"/>
</dbReference>
<proteinExistence type="inferred from homology"/>
<dbReference type="GO" id="GO:0005737">
    <property type="term" value="C:cytoplasm"/>
    <property type="evidence" value="ECO:0007669"/>
    <property type="project" value="TreeGrafter"/>
</dbReference>
<name>A0A9Q0RRG0_BLOTA</name>
<comment type="similarity">
    <text evidence="1">Belongs to the FAM136 family.</text>
</comment>
<dbReference type="AlphaFoldDB" id="A0A9Q0RRG0"/>
<dbReference type="EMBL" id="JAPWDV010000001">
    <property type="protein sequence ID" value="KAJ6223046.1"/>
    <property type="molecule type" value="Genomic_DNA"/>
</dbReference>
<sequence length="144" mass="16256">MAQQAQRQVQDGVTKLMNDLDSAVLRKMQQKTFQCSANCCADTSSTQEQVASCVENCSNSFRNAQEYIHNELTGLQGRLERCALVCQDNVRIKMTADTTDQQMKQYEGQFEQCVVKCANDTTKLLPDMFKKMKDIIAKGAYHKA</sequence>
<dbReference type="PANTHER" id="PTHR21096:SF0">
    <property type="entry name" value="PROTEIN FAM136A"/>
    <property type="match status" value="1"/>
</dbReference>